<dbReference type="Gene3D" id="2.40.70.10">
    <property type="entry name" value="Acid Proteases"/>
    <property type="match status" value="1"/>
</dbReference>
<evidence type="ECO:0000256" key="6">
    <source>
        <dbReference type="ARBA" id="ARBA00022801"/>
    </source>
</evidence>
<evidence type="ECO:0000313" key="12">
    <source>
        <dbReference type="Proteomes" id="UP001151760"/>
    </source>
</evidence>
<evidence type="ECO:0000256" key="7">
    <source>
        <dbReference type="ARBA" id="ARBA00022918"/>
    </source>
</evidence>
<dbReference type="Pfam" id="PF00078">
    <property type="entry name" value="RVT_1"/>
    <property type="match status" value="1"/>
</dbReference>
<reference evidence="11" key="1">
    <citation type="journal article" date="2022" name="Int. J. Mol. Sci.">
        <title>Draft Genome of Tanacetum Coccineum: Genomic Comparison of Closely Related Tanacetum-Family Plants.</title>
        <authorList>
            <person name="Yamashiro T."/>
            <person name="Shiraishi A."/>
            <person name="Nakayama K."/>
            <person name="Satake H."/>
        </authorList>
    </citation>
    <scope>NUCLEOTIDE SEQUENCE</scope>
</reference>
<dbReference type="InterPro" id="IPR036397">
    <property type="entry name" value="RNaseH_sf"/>
</dbReference>
<feature type="domain" description="Reverse transcriptase RNase H-like" evidence="9">
    <location>
        <begin position="577"/>
        <end position="616"/>
    </location>
</feature>
<dbReference type="Gene3D" id="3.10.10.10">
    <property type="entry name" value="HIV Type 1 Reverse Transcriptase, subunit A, domain 1"/>
    <property type="match status" value="1"/>
</dbReference>
<dbReference type="Gene3D" id="3.30.70.270">
    <property type="match status" value="1"/>
</dbReference>
<evidence type="ECO:0000259" key="9">
    <source>
        <dbReference type="Pfam" id="PF17917"/>
    </source>
</evidence>
<name>A0ABQ4ZG04_9ASTR</name>
<sequence>MWLHPKGCKWNKKKSQLFNLGQSFPMLNRLFKNLRGECDASSEGVGAILSQNEHPVAYFSSVFSPSNRVKSAYDRAYTDTEQHGFYLRLMPYDFSIHHHSGKENRGGRYPLSYGHIRPGISNWPDHCLLGVFLNGLKDELKADVRIYKPCTVYKAMSLAFEFESKINHFRPEKKTTCNSQLKPDSKPFTAGSYSPVLANQLKPDPKSNLRITDAEKENRFLKGKCFRCGDKYGPGHRCKTGTSKVLEVEEENGEQWEIETSSLDIDPDETAGISLHTILGKPHPTTMKIQRKLNSTAVLILVDGGSTHNFISDILVSELKLATELVAPYGVQIGNGDVIRCGQICKDLSLQVNDLKIIQDFHPFSLGGADLVLGIQCFQHLAIEPELTPQIPSLLQPIISRYSPIFDEPQAPPPNRCQDHFIPLIPNATPPNIRPYRYPHSQKTELEKQVEQLLATGFIQPSNSPFSSPVLLVKKKDNSWRICVDHRALNKIIVADKTPIPNIDELLDDLYGATVFSKLDLRSGYYQIRVADQDIPKTTFRTHYGHYEFKVMPFGLTNAPSTFQATLLTAPVLRLPDFSKTFMVECDASSKGVWAILSQDEHPVAYFSKGLSLSNRVKSAYDHIKSGLQTDPFTSDIFQRLLSDPNAVPDFHLVEQFLFYKSRLVIPEVSNIKLKLLQEAHTTPLGGHGGFLKTIKRLNAQYFWPKMKQEVRLFVQQCVVYQQQKYQTLSPAGLLQPLPIPTQIWEDISIDFIVGLPPSNWFDTILVVVVRLSKYAHFICLSHPFTAKSVVSVFCK</sequence>
<dbReference type="EMBL" id="BQNB010011257">
    <property type="protein sequence ID" value="GJS88216.1"/>
    <property type="molecule type" value="Genomic_DNA"/>
</dbReference>
<dbReference type="InterPro" id="IPR041373">
    <property type="entry name" value="RT_RNaseH"/>
</dbReference>
<keyword evidence="12" id="KW-1185">Reference proteome</keyword>
<protein>
    <recommendedName>
        <fullName evidence="1">RNA-directed DNA polymerase</fullName>
        <ecNumber evidence="1">2.7.7.49</ecNumber>
    </recommendedName>
</protein>
<evidence type="ECO:0000259" key="10">
    <source>
        <dbReference type="Pfam" id="PF17921"/>
    </source>
</evidence>
<dbReference type="Pfam" id="PF08284">
    <property type="entry name" value="RVP_2"/>
    <property type="match status" value="1"/>
</dbReference>
<feature type="domain" description="Integrase zinc-binding" evidence="10">
    <location>
        <begin position="672"/>
        <end position="726"/>
    </location>
</feature>
<dbReference type="InterPro" id="IPR000477">
    <property type="entry name" value="RT_dom"/>
</dbReference>
<dbReference type="EC" id="2.7.7.49" evidence="1"/>
<gene>
    <name evidence="11" type="ORF">Tco_0770852</name>
</gene>
<evidence type="ECO:0000256" key="1">
    <source>
        <dbReference type="ARBA" id="ARBA00012493"/>
    </source>
</evidence>
<keyword evidence="4" id="KW-0540">Nuclease</keyword>
<dbReference type="Proteomes" id="UP001151760">
    <property type="component" value="Unassembled WGS sequence"/>
</dbReference>
<evidence type="ECO:0000313" key="11">
    <source>
        <dbReference type="EMBL" id="GJS88216.1"/>
    </source>
</evidence>
<keyword evidence="3" id="KW-0548">Nucleotidyltransferase</keyword>
<dbReference type="SUPFAM" id="SSF56672">
    <property type="entry name" value="DNA/RNA polymerases"/>
    <property type="match status" value="2"/>
</dbReference>
<evidence type="ECO:0000256" key="4">
    <source>
        <dbReference type="ARBA" id="ARBA00022722"/>
    </source>
</evidence>
<dbReference type="Gene3D" id="3.30.420.10">
    <property type="entry name" value="Ribonuclease H-like superfamily/Ribonuclease H"/>
    <property type="match status" value="1"/>
</dbReference>
<dbReference type="PANTHER" id="PTHR37984:SF5">
    <property type="entry name" value="PROTEIN NYNRIN-LIKE"/>
    <property type="match status" value="1"/>
</dbReference>
<dbReference type="InterPro" id="IPR050951">
    <property type="entry name" value="Retrovirus_Pol_polyprotein"/>
</dbReference>
<accession>A0ABQ4ZG04</accession>
<dbReference type="PANTHER" id="PTHR37984">
    <property type="entry name" value="PROTEIN CBG26694"/>
    <property type="match status" value="1"/>
</dbReference>
<keyword evidence="7" id="KW-0695">RNA-directed DNA polymerase</keyword>
<organism evidence="11 12">
    <name type="scientific">Tanacetum coccineum</name>
    <dbReference type="NCBI Taxonomy" id="301880"/>
    <lineage>
        <taxon>Eukaryota</taxon>
        <taxon>Viridiplantae</taxon>
        <taxon>Streptophyta</taxon>
        <taxon>Embryophyta</taxon>
        <taxon>Tracheophyta</taxon>
        <taxon>Spermatophyta</taxon>
        <taxon>Magnoliopsida</taxon>
        <taxon>eudicotyledons</taxon>
        <taxon>Gunneridae</taxon>
        <taxon>Pentapetalae</taxon>
        <taxon>asterids</taxon>
        <taxon>campanulids</taxon>
        <taxon>Asterales</taxon>
        <taxon>Asteraceae</taxon>
        <taxon>Asteroideae</taxon>
        <taxon>Anthemideae</taxon>
        <taxon>Anthemidinae</taxon>
        <taxon>Tanacetum</taxon>
    </lineage>
</organism>
<dbReference type="Gene3D" id="1.10.340.70">
    <property type="match status" value="1"/>
</dbReference>
<dbReference type="CDD" id="cd00303">
    <property type="entry name" value="retropepsin_like"/>
    <property type="match status" value="1"/>
</dbReference>
<evidence type="ECO:0000256" key="5">
    <source>
        <dbReference type="ARBA" id="ARBA00022759"/>
    </source>
</evidence>
<evidence type="ECO:0000256" key="3">
    <source>
        <dbReference type="ARBA" id="ARBA00022695"/>
    </source>
</evidence>
<evidence type="ECO:0000259" key="8">
    <source>
        <dbReference type="Pfam" id="PF00078"/>
    </source>
</evidence>
<dbReference type="InterPro" id="IPR041588">
    <property type="entry name" value="Integrase_H2C2"/>
</dbReference>
<reference evidence="11" key="2">
    <citation type="submission" date="2022-01" db="EMBL/GenBank/DDBJ databases">
        <authorList>
            <person name="Yamashiro T."/>
            <person name="Shiraishi A."/>
            <person name="Satake H."/>
            <person name="Nakayama K."/>
        </authorList>
    </citation>
    <scope>NUCLEOTIDE SEQUENCE</scope>
</reference>
<keyword evidence="5" id="KW-0255">Endonuclease</keyword>
<dbReference type="Pfam" id="PF17921">
    <property type="entry name" value="Integrase_H2C2"/>
    <property type="match status" value="1"/>
</dbReference>
<comment type="caution">
    <text evidence="11">The sequence shown here is derived from an EMBL/GenBank/DDBJ whole genome shotgun (WGS) entry which is preliminary data.</text>
</comment>
<dbReference type="Pfam" id="PF17917">
    <property type="entry name" value="RT_RNaseH"/>
    <property type="match status" value="1"/>
</dbReference>
<dbReference type="InterPro" id="IPR021109">
    <property type="entry name" value="Peptidase_aspartic_dom_sf"/>
</dbReference>
<keyword evidence="6" id="KW-0378">Hydrolase</keyword>
<feature type="domain" description="Reverse transcriptase" evidence="8">
    <location>
        <begin position="473"/>
        <end position="567"/>
    </location>
</feature>
<evidence type="ECO:0000256" key="2">
    <source>
        <dbReference type="ARBA" id="ARBA00022679"/>
    </source>
</evidence>
<dbReference type="InterPro" id="IPR043128">
    <property type="entry name" value="Rev_trsase/Diguanyl_cyclase"/>
</dbReference>
<keyword evidence="2" id="KW-0808">Transferase</keyword>
<dbReference type="CDD" id="cd01647">
    <property type="entry name" value="RT_LTR"/>
    <property type="match status" value="1"/>
</dbReference>
<proteinExistence type="predicted"/>
<dbReference type="InterPro" id="IPR043502">
    <property type="entry name" value="DNA/RNA_pol_sf"/>
</dbReference>